<protein>
    <submittedName>
        <fullName evidence="1">Uncharacterized protein</fullName>
    </submittedName>
</protein>
<reference evidence="2" key="1">
    <citation type="submission" date="2015-02" db="EMBL/GenBank/DDBJ databases">
        <title>Draft Genome of Frankia sp. CpI1-S.</title>
        <authorList>
            <person name="Oshone R.T."/>
            <person name="Ngom M."/>
            <person name="Ghodhbane-Gtari F."/>
            <person name="Gtari M."/>
            <person name="Morris K."/>
            <person name="Thomas K."/>
            <person name="Sen A."/>
            <person name="Tisa L.S."/>
        </authorList>
    </citation>
    <scope>NUCLEOTIDE SEQUENCE [LARGE SCALE GENOMIC DNA]</scope>
    <source>
        <strain evidence="2">CpI1-S</strain>
    </source>
</reference>
<evidence type="ECO:0000313" key="1">
    <source>
        <dbReference type="EMBL" id="KJE20594.1"/>
    </source>
</evidence>
<reference evidence="1 2" key="2">
    <citation type="journal article" date="2016" name="Genome Announc.">
        <title>Permanent Draft Genome Sequences for Two Variants of Frankia sp. Strain CpI1, the First Frankia Strain Isolated from Root Nodules of Comptonia peregrina.</title>
        <authorList>
            <person name="Oshone R."/>
            <person name="Hurst S.G.IV."/>
            <person name="Abebe-Akele F."/>
            <person name="Simpson S."/>
            <person name="Morris K."/>
            <person name="Thomas W.K."/>
            <person name="Tisa L.S."/>
        </authorList>
    </citation>
    <scope>NUCLEOTIDE SEQUENCE [LARGE SCALE GENOMIC DNA]</scope>
    <source>
        <strain evidence="2">CpI1-S</strain>
    </source>
</reference>
<gene>
    <name evidence="1" type="ORF">FF36_05099</name>
</gene>
<name>A0A0D8B9H7_9ACTN</name>
<dbReference type="InterPro" id="IPR011008">
    <property type="entry name" value="Dimeric_a/b-barrel"/>
</dbReference>
<dbReference type="Proteomes" id="UP000032545">
    <property type="component" value="Unassembled WGS sequence"/>
</dbReference>
<keyword evidence="2" id="KW-1185">Reference proteome</keyword>
<dbReference type="PATRIC" id="fig|1502723.3.peg.5300"/>
<proteinExistence type="predicted"/>
<accession>A0A0D8B9H7</accession>
<dbReference type="EMBL" id="JYFN01000056">
    <property type="protein sequence ID" value="KJE20594.1"/>
    <property type="molecule type" value="Genomic_DNA"/>
</dbReference>
<organism evidence="1 2">
    <name type="scientific">Frankia torreyi</name>
    <dbReference type="NCBI Taxonomy" id="1856"/>
    <lineage>
        <taxon>Bacteria</taxon>
        <taxon>Bacillati</taxon>
        <taxon>Actinomycetota</taxon>
        <taxon>Actinomycetes</taxon>
        <taxon>Frankiales</taxon>
        <taxon>Frankiaceae</taxon>
        <taxon>Frankia</taxon>
    </lineage>
</organism>
<dbReference type="SUPFAM" id="SSF54909">
    <property type="entry name" value="Dimeric alpha+beta barrel"/>
    <property type="match status" value="1"/>
</dbReference>
<comment type="caution">
    <text evidence="1">The sequence shown here is derived from an EMBL/GenBank/DDBJ whole genome shotgun (WGS) entry which is preliminary data.</text>
</comment>
<dbReference type="AlphaFoldDB" id="A0A0D8B9H7"/>
<sequence>MAAVVAPLSGSCLSENHGLGGDWSLVSGSSDTGGVLGRPVLAEEGKPDVARTLFLVLSNPVDGRDDEYNKWYDEVHIRDVCEVPGVVSAQRYRVRPDIPPADVVPADGESGDGHLPQRHLAVYELDDDPAKVFGEFITRVGDGRLPLSDTLDMSSVIMSVWEPGARWPV</sequence>
<evidence type="ECO:0000313" key="2">
    <source>
        <dbReference type="Proteomes" id="UP000032545"/>
    </source>
</evidence>